<evidence type="ECO:0000256" key="6">
    <source>
        <dbReference type="SAM" id="Phobius"/>
    </source>
</evidence>
<dbReference type="AlphaFoldDB" id="A0A4P6DC23"/>
<dbReference type="PANTHER" id="PTHR31733">
    <property type="entry name" value="RIBONUCLEASE KAPPA"/>
    <property type="match status" value="1"/>
</dbReference>
<sequence length="154" mass="17586">MSWKCRMNKLGPKICGMKLSACCTLINAWGIIQLGFLGYFFSVKSVVLLKSIINNGAHDPELSFHNATKTVDKLYKQFSEICYHACIMAAFIFVISIWQFFVNLFPKNITVKGPTKLEKKQDYSRALRMSLTKRLTKAESAKQPDSTLKYIHTH</sequence>
<evidence type="ECO:0000256" key="4">
    <source>
        <dbReference type="ARBA" id="ARBA00022989"/>
    </source>
</evidence>
<evidence type="ECO:0000256" key="5">
    <source>
        <dbReference type="ARBA" id="ARBA00023136"/>
    </source>
</evidence>
<dbReference type="GO" id="GO:0004521">
    <property type="term" value="F:RNA endonuclease activity"/>
    <property type="evidence" value="ECO:0007669"/>
    <property type="project" value="InterPro"/>
</dbReference>
<feature type="transmembrane region" description="Helical" evidence="6">
    <location>
        <begin position="21"/>
        <end position="41"/>
    </location>
</feature>
<organism evidence="7">
    <name type="scientific">Rhodnius prolixus</name>
    <name type="common">Triatomid bug</name>
    <dbReference type="NCBI Taxonomy" id="13249"/>
    <lineage>
        <taxon>Eukaryota</taxon>
        <taxon>Metazoa</taxon>
        <taxon>Ecdysozoa</taxon>
        <taxon>Arthropoda</taxon>
        <taxon>Hexapoda</taxon>
        <taxon>Insecta</taxon>
        <taxon>Pterygota</taxon>
        <taxon>Neoptera</taxon>
        <taxon>Paraneoptera</taxon>
        <taxon>Hemiptera</taxon>
        <taxon>Heteroptera</taxon>
        <taxon>Panheteroptera</taxon>
        <taxon>Cimicomorpha</taxon>
        <taxon>Reduviidae</taxon>
        <taxon>Triatominae</taxon>
        <taxon>Rhodnius</taxon>
    </lineage>
</organism>
<name>A0A4P6DC23_RHOPR</name>
<dbReference type="EMBL" id="GHKJ01001040">
    <property type="protein sequence ID" value="MOY46070.1"/>
    <property type="molecule type" value="Transcribed_RNA"/>
</dbReference>
<keyword evidence="4 6" id="KW-1133">Transmembrane helix</keyword>
<reference evidence="7" key="1">
    <citation type="submission" date="2019-04" db="EMBL/GenBank/DDBJ databases">
        <title>Analysis of the testis transcriptome of the Chagas disease vector Rhodnius prolixus.</title>
        <authorList>
            <person name="Cesar J."/>
            <person name="Ribeiro J.M."/>
            <person name="Pereira M.H."/>
            <person name="Araujo R.N."/>
            <person name="Gontijo N.F."/>
            <person name="Pessoa G."/>
            <person name="Sant'Anna M.V."/>
            <person name="Sorgine M.H."/>
            <person name="Majerowicz D."/>
            <person name="Carvalho A.B."/>
            <person name="Braz G."/>
            <person name="Mesquita R."/>
            <person name="Lagerblad P.O."/>
            <person name="Koerich L.B."/>
        </authorList>
    </citation>
    <scope>NUCLEOTIDE SEQUENCE</scope>
</reference>
<evidence type="ECO:0000256" key="1">
    <source>
        <dbReference type="ARBA" id="ARBA00004141"/>
    </source>
</evidence>
<dbReference type="GO" id="GO:0016020">
    <property type="term" value="C:membrane"/>
    <property type="evidence" value="ECO:0007669"/>
    <property type="project" value="UniProtKB-SubCell"/>
</dbReference>
<comment type="subcellular location">
    <subcellularLocation>
        <location evidence="1">Membrane</location>
        <topology evidence="1">Multi-pass membrane protein</topology>
    </subcellularLocation>
</comment>
<proteinExistence type="inferred from homology"/>
<keyword evidence="5 6" id="KW-0472">Membrane</keyword>
<feature type="transmembrane region" description="Helical" evidence="6">
    <location>
        <begin position="81"/>
        <end position="102"/>
    </location>
</feature>
<comment type="similarity">
    <text evidence="2">Belongs to the RNase K family.</text>
</comment>
<accession>A0A4P6DC23</accession>
<dbReference type="InterPro" id="IPR026770">
    <property type="entry name" value="RNase_K"/>
</dbReference>
<keyword evidence="3 6" id="KW-0812">Transmembrane</keyword>
<evidence type="ECO:0000313" key="7">
    <source>
        <dbReference type="EMBL" id="MOY46070.1"/>
    </source>
</evidence>
<evidence type="ECO:0000256" key="2">
    <source>
        <dbReference type="ARBA" id="ARBA00008458"/>
    </source>
</evidence>
<evidence type="ECO:0000256" key="3">
    <source>
        <dbReference type="ARBA" id="ARBA00022692"/>
    </source>
</evidence>
<protein>
    <submittedName>
        <fullName evidence="7">Putative salivary secreted ribonuclease</fullName>
    </submittedName>
</protein>